<evidence type="ECO:0000313" key="10">
    <source>
        <dbReference type="Proteomes" id="UP001604277"/>
    </source>
</evidence>
<dbReference type="Proteomes" id="UP001604277">
    <property type="component" value="Unassembled WGS sequence"/>
</dbReference>
<feature type="binding site" evidence="6">
    <location>
        <position position="566"/>
    </location>
    <ligand>
        <name>Fe cation</name>
        <dbReference type="ChEBI" id="CHEBI:24875"/>
        <note>catalytic</note>
    </ligand>
</feature>
<keyword evidence="4" id="KW-0560">Oxidoreductase</keyword>
<dbReference type="Gene3D" id="2.60.120.590">
    <property type="entry name" value="Alpha-ketoglutarate-dependent dioxygenase AlkB-like"/>
    <property type="match status" value="1"/>
</dbReference>
<dbReference type="InterPro" id="IPR037151">
    <property type="entry name" value="AlkB-like_sf"/>
</dbReference>
<comment type="similarity">
    <text evidence="1">Belongs to the alkB family.</text>
</comment>
<evidence type="ECO:0000313" key="9">
    <source>
        <dbReference type="EMBL" id="KAL2462384.1"/>
    </source>
</evidence>
<dbReference type="PANTHER" id="PTHR16557">
    <property type="entry name" value="ALKYLATED DNA REPAIR PROTEIN ALKB-RELATED"/>
    <property type="match status" value="1"/>
</dbReference>
<evidence type="ECO:0000256" key="5">
    <source>
        <dbReference type="ARBA" id="ARBA00023004"/>
    </source>
</evidence>
<evidence type="ECO:0000256" key="3">
    <source>
        <dbReference type="ARBA" id="ARBA00022964"/>
    </source>
</evidence>
<feature type="compositionally biased region" description="Low complexity" evidence="7">
    <location>
        <begin position="104"/>
        <end position="117"/>
    </location>
</feature>
<comment type="cofactor">
    <cofactor evidence="6">
        <name>Fe(2+)</name>
        <dbReference type="ChEBI" id="CHEBI:29033"/>
    </cofactor>
    <text evidence="6">Binds 1 Fe(2+) ion per subunit.</text>
</comment>
<feature type="region of interest" description="Disordered" evidence="7">
    <location>
        <begin position="96"/>
        <end position="212"/>
    </location>
</feature>
<dbReference type="SUPFAM" id="SSF51197">
    <property type="entry name" value="Clavaminate synthase-like"/>
    <property type="match status" value="1"/>
</dbReference>
<keyword evidence="2 6" id="KW-0479">Metal-binding</keyword>
<dbReference type="InterPro" id="IPR005123">
    <property type="entry name" value="Oxoglu/Fe-dep_dioxygenase_dom"/>
</dbReference>
<evidence type="ECO:0000256" key="4">
    <source>
        <dbReference type="ARBA" id="ARBA00023002"/>
    </source>
</evidence>
<evidence type="ECO:0000256" key="7">
    <source>
        <dbReference type="SAM" id="MobiDB-lite"/>
    </source>
</evidence>
<feature type="domain" description="Fe2OG dioxygenase" evidence="8">
    <location>
        <begin position="548"/>
        <end position="658"/>
    </location>
</feature>
<feature type="binding site" evidence="6">
    <location>
        <position position="568"/>
    </location>
    <ligand>
        <name>Fe cation</name>
        <dbReference type="ChEBI" id="CHEBI:24875"/>
        <note>catalytic</note>
    </ligand>
</feature>
<evidence type="ECO:0000256" key="2">
    <source>
        <dbReference type="ARBA" id="ARBA00022723"/>
    </source>
</evidence>
<dbReference type="InterPro" id="IPR027450">
    <property type="entry name" value="AlkB-like"/>
</dbReference>
<feature type="compositionally biased region" description="Basic and acidic residues" evidence="7">
    <location>
        <begin position="164"/>
        <end position="182"/>
    </location>
</feature>
<feature type="region of interest" description="Disordered" evidence="7">
    <location>
        <begin position="299"/>
        <end position="325"/>
    </location>
</feature>
<organism evidence="9 10">
    <name type="scientific">Forsythia ovata</name>
    <dbReference type="NCBI Taxonomy" id="205694"/>
    <lineage>
        <taxon>Eukaryota</taxon>
        <taxon>Viridiplantae</taxon>
        <taxon>Streptophyta</taxon>
        <taxon>Embryophyta</taxon>
        <taxon>Tracheophyta</taxon>
        <taxon>Spermatophyta</taxon>
        <taxon>Magnoliopsida</taxon>
        <taxon>eudicotyledons</taxon>
        <taxon>Gunneridae</taxon>
        <taxon>Pentapetalae</taxon>
        <taxon>asterids</taxon>
        <taxon>lamiids</taxon>
        <taxon>Lamiales</taxon>
        <taxon>Oleaceae</taxon>
        <taxon>Forsythieae</taxon>
        <taxon>Forsythia</taxon>
    </lineage>
</organism>
<gene>
    <name evidence="9" type="ORF">Fot_53621</name>
</gene>
<evidence type="ECO:0000256" key="1">
    <source>
        <dbReference type="ARBA" id="ARBA00007879"/>
    </source>
</evidence>
<dbReference type="PROSITE" id="PS51471">
    <property type="entry name" value="FE2OG_OXY"/>
    <property type="match status" value="1"/>
</dbReference>
<sequence>MQNQRLKQQQLALMRQALLQQQSLYHPGLLAAPQLNIAIYRDRKSAVNCAVHRSIQEAILNLFYADVLVSDDSLYNKSHFPSPESLSAASRSVGLNTMNRRGARNSSPRGRSSRSSPHYTNRCGSVGARGYFRNSSSGRGEWQIRRQNPEMTPVENITSSAENLKLERNTTKVEAFSPKHQESASAIDSRSDMDIPSLSTPPNLNEKRTRQEQLWDAGKESCISPHLIGTSPADASCTKIFCNLQVGASGYFRNSSSGRGEWQIQRQNPEMAPVENITSSAENLKLVHNTTKVEDFCPKHQESASAISSRSDMDIPSLSTPPNLNEKRTHQEQLWDAGKESCISQHLIGTSPADASCTKKGPSQSVVFQSRTSATENTVGDGRSNDSDSLQKGFSFDICVEKIGSVVKLKPPLLLKNREKRNEMKRRTEGENIKVLRSGMVLLKGYLPLMDQVKLVKMCRDLGLGSGGFYQPGYRDGAQLRLKMMCLGKNWDPETSVYSEERPTDGAKPPTIPAWFQQLVKGALKDSHAYLESITKVRNVEDILPSMSPNVCIVNFYTHSGCLGLHRDKDESQESLHKRLPVVSFSMGDSAEFLYGEHGDIDSAEKVVLESGDVLIFGGKSRHIFHGVSSVIPNTAPTALSEESNMRPGRLNLTFREY</sequence>
<dbReference type="InterPro" id="IPR004574">
    <property type="entry name" value="Alkb"/>
</dbReference>
<dbReference type="Pfam" id="PF13532">
    <property type="entry name" value="2OG-FeII_Oxy_2"/>
    <property type="match status" value="1"/>
</dbReference>
<comment type="caution">
    <text evidence="9">The sequence shown here is derived from an EMBL/GenBank/DDBJ whole genome shotgun (WGS) entry which is preliminary data.</text>
</comment>
<protein>
    <recommendedName>
        <fullName evidence="8">Fe2OG dioxygenase domain-containing protein</fullName>
    </recommendedName>
</protein>
<name>A0ABD1PH79_9LAMI</name>
<keyword evidence="3" id="KW-0223">Dioxygenase</keyword>
<dbReference type="GO" id="GO:0046872">
    <property type="term" value="F:metal ion binding"/>
    <property type="evidence" value="ECO:0007669"/>
    <property type="project" value="UniProtKB-KW"/>
</dbReference>
<feature type="compositionally biased region" description="Polar residues" evidence="7">
    <location>
        <begin position="149"/>
        <end position="162"/>
    </location>
</feature>
<dbReference type="PANTHER" id="PTHR16557:SF2">
    <property type="entry name" value="NUCLEIC ACID DIOXYGENASE ALKBH1"/>
    <property type="match status" value="1"/>
</dbReference>
<feature type="binding site" evidence="6">
    <location>
        <position position="626"/>
    </location>
    <ligand>
        <name>Fe cation</name>
        <dbReference type="ChEBI" id="CHEBI:24875"/>
        <note>catalytic</note>
    </ligand>
</feature>
<keyword evidence="10" id="KW-1185">Reference proteome</keyword>
<proteinExistence type="inferred from homology"/>
<evidence type="ECO:0000256" key="6">
    <source>
        <dbReference type="PIRSR" id="PIRSR604574-2"/>
    </source>
</evidence>
<dbReference type="GO" id="GO:0051213">
    <property type="term" value="F:dioxygenase activity"/>
    <property type="evidence" value="ECO:0007669"/>
    <property type="project" value="UniProtKB-KW"/>
</dbReference>
<keyword evidence="5 6" id="KW-0408">Iron</keyword>
<dbReference type="EMBL" id="JBFOLJ010000020">
    <property type="protein sequence ID" value="KAL2462384.1"/>
    <property type="molecule type" value="Genomic_DNA"/>
</dbReference>
<reference evidence="10" key="1">
    <citation type="submission" date="2024-07" db="EMBL/GenBank/DDBJ databases">
        <title>Two chromosome-level genome assemblies of Korean endemic species Abeliophyllum distichum and Forsythia ovata (Oleaceae).</title>
        <authorList>
            <person name="Jang H."/>
        </authorList>
    </citation>
    <scope>NUCLEOTIDE SEQUENCE [LARGE SCALE GENOMIC DNA]</scope>
</reference>
<evidence type="ECO:0000259" key="8">
    <source>
        <dbReference type="PROSITE" id="PS51471"/>
    </source>
</evidence>
<accession>A0ABD1PH79</accession>
<dbReference type="AlphaFoldDB" id="A0ABD1PH79"/>